<sequence>MVRREEGGGKQVQKQPPTEAYTYLPSEQNSQPTKGCSYQSETLHLEQNGNVFSEASKPNEFLWREGVD</sequence>
<evidence type="ECO:0000256" key="1">
    <source>
        <dbReference type="SAM" id="MobiDB-lite"/>
    </source>
</evidence>
<dbReference type="AlphaFoldDB" id="A0AAV4MZB0"/>
<evidence type="ECO:0000313" key="2">
    <source>
        <dbReference type="EMBL" id="GIX77882.1"/>
    </source>
</evidence>
<gene>
    <name evidence="2" type="ORF">CEXT_776251</name>
</gene>
<evidence type="ECO:0000313" key="3">
    <source>
        <dbReference type="Proteomes" id="UP001054945"/>
    </source>
</evidence>
<feature type="compositionally biased region" description="Polar residues" evidence="1">
    <location>
        <begin position="25"/>
        <end position="37"/>
    </location>
</feature>
<protein>
    <submittedName>
        <fullName evidence="2">Uncharacterized protein</fullName>
    </submittedName>
</protein>
<reference evidence="2 3" key="1">
    <citation type="submission" date="2021-06" db="EMBL/GenBank/DDBJ databases">
        <title>Caerostris extrusa draft genome.</title>
        <authorList>
            <person name="Kono N."/>
            <person name="Arakawa K."/>
        </authorList>
    </citation>
    <scope>NUCLEOTIDE SEQUENCE [LARGE SCALE GENOMIC DNA]</scope>
</reference>
<keyword evidence="3" id="KW-1185">Reference proteome</keyword>
<accession>A0AAV4MZB0</accession>
<proteinExistence type="predicted"/>
<comment type="caution">
    <text evidence="2">The sequence shown here is derived from an EMBL/GenBank/DDBJ whole genome shotgun (WGS) entry which is preliminary data.</text>
</comment>
<dbReference type="Proteomes" id="UP001054945">
    <property type="component" value="Unassembled WGS sequence"/>
</dbReference>
<dbReference type="EMBL" id="BPLR01020363">
    <property type="protein sequence ID" value="GIX77882.1"/>
    <property type="molecule type" value="Genomic_DNA"/>
</dbReference>
<feature type="region of interest" description="Disordered" evidence="1">
    <location>
        <begin position="1"/>
        <end position="37"/>
    </location>
</feature>
<name>A0AAV4MZB0_CAEEX</name>
<organism evidence="2 3">
    <name type="scientific">Caerostris extrusa</name>
    <name type="common">Bark spider</name>
    <name type="synonym">Caerostris bankana</name>
    <dbReference type="NCBI Taxonomy" id="172846"/>
    <lineage>
        <taxon>Eukaryota</taxon>
        <taxon>Metazoa</taxon>
        <taxon>Ecdysozoa</taxon>
        <taxon>Arthropoda</taxon>
        <taxon>Chelicerata</taxon>
        <taxon>Arachnida</taxon>
        <taxon>Araneae</taxon>
        <taxon>Araneomorphae</taxon>
        <taxon>Entelegynae</taxon>
        <taxon>Araneoidea</taxon>
        <taxon>Araneidae</taxon>
        <taxon>Caerostris</taxon>
    </lineage>
</organism>